<proteinExistence type="predicted"/>
<dbReference type="GO" id="GO:0051015">
    <property type="term" value="F:actin filament binding"/>
    <property type="evidence" value="ECO:0007669"/>
    <property type="project" value="InterPro"/>
</dbReference>
<evidence type="ECO:0000256" key="1">
    <source>
        <dbReference type="PROSITE-ProRule" id="PRU00637"/>
    </source>
</evidence>
<evidence type="ECO:0000313" key="4">
    <source>
        <dbReference type="EMBL" id="EPQ16896.1"/>
    </source>
</evidence>
<feature type="region of interest" description="Disordered" evidence="2">
    <location>
        <begin position="1"/>
        <end position="24"/>
    </location>
</feature>
<evidence type="ECO:0000259" key="3">
    <source>
        <dbReference type="PROSITE" id="PS51306"/>
    </source>
</evidence>
<name>S7NHV9_MYOBR</name>
<accession>S7NHV9</accession>
<dbReference type="EMBL" id="KE164313">
    <property type="protein sequence ID" value="EPQ16896.1"/>
    <property type="molecule type" value="Genomic_DNA"/>
</dbReference>
<evidence type="ECO:0000256" key="2">
    <source>
        <dbReference type="SAM" id="MobiDB-lite"/>
    </source>
</evidence>
<feature type="region of interest" description="Disordered" evidence="2">
    <location>
        <begin position="45"/>
        <end position="80"/>
    </location>
</feature>
<sequence>MTLAVPAEAGGEAGSWRGAPTPGAPLLHTYKDHLKETQARVLKSMSFKQGDLDPSPADHYTGFREQPRARDHRPDLDATP</sequence>
<protein>
    <submittedName>
        <fullName evidence="4">Protein Shroom2</fullName>
    </submittedName>
</protein>
<keyword evidence="1" id="KW-0009">Actin-binding</keyword>
<gene>
    <name evidence="4" type="ORF">D623_10003665</name>
</gene>
<organism evidence="4 5">
    <name type="scientific">Myotis brandtii</name>
    <name type="common">Brandt's bat</name>
    <dbReference type="NCBI Taxonomy" id="109478"/>
    <lineage>
        <taxon>Eukaryota</taxon>
        <taxon>Metazoa</taxon>
        <taxon>Chordata</taxon>
        <taxon>Craniata</taxon>
        <taxon>Vertebrata</taxon>
        <taxon>Euteleostomi</taxon>
        <taxon>Mammalia</taxon>
        <taxon>Eutheria</taxon>
        <taxon>Laurasiatheria</taxon>
        <taxon>Chiroptera</taxon>
        <taxon>Yangochiroptera</taxon>
        <taxon>Vespertilionidae</taxon>
        <taxon>Myotis</taxon>
    </lineage>
</organism>
<evidence type="ECO:0000313" key="5">
    <source>
        <dbReference type="Proteomes" id="UP000052978"/>
    </source>
</evidence>
<dbReference type="Proteomes" id="UP000052978">
    <property type="component" value="Unassembled WGS sequence"/>
</dbReference>
<reference evidence="4 5" key="1">
    <citation type="journal article" date="2013" name="Nat. Commun.">
        <title>Genome analysis reveals insights into physiology and longevity of the Brandt's bat Myotis brandtii.</title>
        <authorList>
            <person name="Seim I."/>
            <person name="Fang X."/>
            <person name="Xiong Z."/>
            <person name="Lobanov A.V."/>
            <person name="Huang Z."/>
            <person name="Ma S."/>
            <person name="Feng Y."/>
            <person name="Turanov A.A."/>
            <person name="Zhu Y."/>
            <person name="Lenz T.L."/>
            <person name="Gerashchenko M.V."/>
            <person name="Fan D."/>
            <person name="Hee Yim S."/>
            <person name="Yao X."/>
            <person name="Jordan D."/>
            <person name="Xiong Y."/>
            <person name="Ma Y."/>
            <person name="Lyapunov A.N."/>
            <person name="Chen G."/>
            <person name="Kulakova O.I."/>
            <person name="Sun Y."/>
            <person name="Lee S.G."/>
            <person name="Bronson R.T."/>
            <person name="Moskalev A.A."/>
            <person name="Sunyaev S.R."/>
            <person name="Zhang G."/>
            <person name="Krogh A."/>
            <person name="Wang J."/>
            <person name="Gladyshev V.N."/>
        </authorList>
    </citation>
    <scope>NUCLEOTIDE SEQUENCE [LARGE SCALE GENOMIC DNA]</scope>
</reference>
<dbReference type="AlphaFoldDB" id="S7NHV9"/>
<dbReference type="PROSITE" id="PS51306">
    <property type="entry name" value="ASD1"/>
    <property type="match status" value="1"/>
</dbReference>
<dbReference type="Pfam" id="PF08688">
    <property type="entry name" value="ASD1"/>
    <property type="match status" value="1"/>
</dbReference>
<feature type="compositionally biased region" description="Basic and acidic residues" evidence="2">
    <location>
        <begin position="61"/>
        <end position="80"/>
    </location>
</feature>
<keyword evidence="5" id="KW-1185">Reference proteome</keyword>
<feature type="domain" description="ASD1" evidence="3">
    <location>
        <begin position="34"/>
        <end position="80"/>
    </location>
</feature>
<dbReference type="InterPro" id="IPR014800">
    <property type="entry name" value="ASD1_dom"/>
</dbReference>